<feature type="domain" description="N-acetyltransferase" evidence="1">
    <location>
        <begin position="5"/>
        <end position="152"/>
    </location>
</feature>
<dbReference type="GO" id="GO:0016747">
    <property type="term" value="F:acyltransferase activity, transferring groups other than amino-acyl groups"/>
    <property type="evidence" value="ECO:0007669"/>
    <property type="project" value="InterPro"/>
</dbReference>
<reference evidence="2 3" key="1">
    <citation type="submission" date="2018-10" db="EMBL/GenBank/DDBJ databases">
        <title>Lactobacillus sp. R7 and Lactobacillus sp. R19 isolated from fermented mustard green product of Taiwan.</title>
        <authorList>
            <person name="Lin S.-T."/>
        </authorList>
    </citation>
    <scope>NUCLEOTIDE SEQUENCE [LARGE SCALE GENOMIC DNA]</scope>
    <source>
        <strain evidence="2 3">BCRC 81127</strain>
    </source>
</reference>
<evidence type="ECO:0000313" key="2">
    <source>
        <dbReference type="EMBL" id="TGD21247.1"/>
    </source>
</evidence>
<dbReference type="Proteomes" id="UP000298021">
    <property type="component" value="Unassembled WGS sequence"/>
</dbReference>
<gene>
    <name evidence="2" type="ORF">EGT49_11575</name>
</gene>
<dbReference type="RefSeq" id="WP_135374489.1">
    <property type="nucleotide sequence ID" value="NZ_RKLY01000042.1"/>
</dbReference>
<comment type="caution">
    <text evidence="2">The sequence shown here is derived from an EMBL/GenBank/DDBJ whole genome shotgun (WGS) entry which is preliminary data.</text>
</comment>
<dbReference type="InterPro" id="IPR016181">
    <property type="entry name" value="Acyl_CoA_acyltransferase"/>
</dbReference>
<protein>
    <submittedName>
        <fullName evidence="2">GNAT family N-acetyltransferase</fullName>
    </submittedName>
</protein>
<name>A0A4Z0JGC4_9LACO</name>
<dbReference type="CDD" id="cd04301">
    <property type="entry name" value="NAT_SF"/>
    <property type="match status" value="1"/>
</dbReference>
<dbReference type="EMBL" id="RKLY01000042">
    <property type="protein sequence ID" value="TGD21247.1"/>
    <property type="molecule type" value="Genomic_DNA"/>
</dbReference>
<proteinExistence type="predicted"/>
<keyword evidence="3" id="KW-1185">Reference proteome</keyword>
<dbReference type="PROSITE" id="PS51186">
    <property type="entry name" value="GNAT"/>
    <property type="match status" value="1"/>
</dbReference>
<sequence length="152" mass="17665">MSEQLVLREVIPSDAQNLIDFLQRADQQSDFIVFDHDITLEKEEVALDAIFQSRFDELELALFEESVIGFCRIENVDDVKAELGVVVDQDFWNNKIASYLIEDCLFWAKDSPLKKIFLEVYKNNSAAIHIYQKYGFTTELEKDKTLVMSKMV</sequence>
<accession>A0A4Z0JGC4</accession>
<dbReference type="OrthoDB" id="948250at2"/>
<dbReference type="AlphaFoldDB" id="A0A4Z0JGC4"/>
<dbReference type="PANTHER" id="PTHR43072">
    <property type="entry name" value="N-ACETYLTRANSFERASE"/>
    <property type="match status" value="1"/>
</dbReference>
<dbReference type="InterPro" id="IPR000182">
    <property type="entry name" value="GNAT_dom"/>
</dbReference>
<evidence type="ECO:0000259" key="1">
    <source>
        <dbReference type="PROSITE" id="PS51186"/>
    </source>
</evidence>
<dbReference type="SUPFAM" id="SSF55729">
    <property type="entry name" value="Acyl-CoA N-acyltransferases (Nat)"/>
    <property type="match status" value="1"/>
</dbReference>
<dbReference type="Pfam" id="PF00583">
    <property type="entry name" value="Acetyltransf_1"/>
    <property type="match status" value="1"/>
</dbReference>
<evidence type="ECO:0000313" key="3">
    <source>
        <dbReference type="Proteomes" id="UP000298021"/>
    </source>
</evidence>
<dbReference type="Gene3D" id="3.40.630.30">
    <property type="match status" value="1"/>
</dbReference>
<keyword evidence="2" id="KW-0808">Transferase</keyword>
<organism evidence="2 3">
    <name type="scientific">Companilactobacillus suantsaicola</name>
    <dbReference type="NCBI Taxonomy" id="2487723"/>
    <lineage>
        <taxon>Bacteria</taxon>
        <taxon>Bacillati</taxon>
        <taxon>Bacillota</taxon>
        <taxon>Bacilli</taxon>
        <taxon>Lactobacillales</taxon>
        <taxon>Lactobacillaceae</taxon>
        <taxon>Companilactobacillus</taxon>
    </lineage>
</organism>